<dbReference type="Gene3D" id="3.30.70.330">
    <property type="match status" value="1"/>
</dbReference>
<dbReference type="Pfam" id="PF00276">
    <property type="entry name" value="Ribosomal_L23"/>
    <property type="match status" value="1"/>
</dbReference>
<dbReference type="GO" id="GO:0005840">
    <property type="term" value="C:ribosome"/>
    <property type="evidence" value="ECO:0007669"/>
    <property type="project" value="UniProtKB-KW"/>
</dbReference>
<reference evidence="5" key="1">
    <citation type="submission" date="2018-07" db="EMBL/GenBank/DDBJ databases">
        <authorList>
            <person name="Quirk P.G."/>
            <person name="Krulwich T.A."/>
        </authorList>
    </citation>
    <scope>NUCLEOTIDE SEQUENCE</scope>
</reference>
<sequence length="95" mass="11618">MTNKLNEIQWNQNIFDFIKKPIITVKTIKFIEQKKYVFDVNNQLTKKQIKQIFEQYFGIRIKSINTFRKDQKNKKSPKKRVIIRFFKQLLIPINV</sequence>
<dbReference type="SUPFAM" id="SSF54189">
    <property type="entry name" value="Ribosomal proteins S24e, L23 and L15e"/>
    <property type="match status" value="1"/>
</dbReference>
<dbReference type="InterPro" id="IPR013025">
    <property type="entry name" value="Ribosomal_uL23-like"/>
</dbReference>
<dbReference type="GO" id="GO:0003735">
    <property type="term" value="F:structural constituent of ribosome"/>
    <property type="evidence" value="ECO:0007669"/>
    <property type="project" value="InterPro"/>
</dbReference>
<dbReference type="GO" id="GO:1990904">
    <property type="term" value="C:ribonucleoprotein complex"/>
    <property type="evidence" value="ECO:0007669"/>
    <property type="project" value="UniProtKB-KW"/>
</dbReference>
<comment type="similarity">
    <text evidence="1">Belongs to the universal ribosomal protein uL23 family.</text>
</comment>
<keyword evidence="3" id="KW-0687">Ribonucleoprotein</keyword>
<dbReference type="InterPro" id="IPR012678">
    <property type="entry name" value="Ribosomal_uL23/eL15/eS24_sf"/>
</dbReference>
<keyword evidence="5" id="KW-0150">Chloroplast</keyword>
<evidence type="ECO:0000256" key="2">
    <source>
        <dbReference type="ARBA" id="ARBA00022980"/>
    </source>
</evidence>
<organism evidence="5">
    <name type="scientific">Glaukea argentea</name>
    <dbReference type="NCBI Taxonomy" id="2894057"/>
    <lineage>
        <taxon>Eukaryota</taxon>
        <taxon>Viridiplantae</taxon>
        <taxon>Chlorophyta</taxon>
        <taxon>core chlorophytes</taxon>
        <taxon>Ulvophyceae</taxon>
        <taxon>TCBD clade</taxon>
        <taxon>Bryopsidales</taxon>
        <taxon>Halimedineae</taxon>
        <taxon>Halimedaceae</taxon>
        <taxon>Udoteae</taxon>
        <taxon>Glaukea</taxon>
    </lineage>
</organism>
<keyword evidence="2 5" id="KW-0689">Ribosomal protein</keyword>
<dbReference type="EMBL" id="MH591111">
    <property type="protein sequence ID" value="AYC65599.1"/>
    <property type="molecule type" value="Genomic_DNA"/>
</dbReference>
<accession>A0A386B1L6</accession>
<evidence type="ECO:0000256" key="1">
    <source>
        <dbReference type="ARBA" id="ARBA00006700"/>
    </source>
</evidence>
<gene>
    <name evidence="5" type="primary">rpl23</name>
</gene>
<dbReference type="AlphaFoldDB" id="A0A386B1L6"/>
<keyword evidence="5" id="KW-0934">Plastid</keyword>
<evidence type="ECO:0000256" key="3">
    <source>
        <dbReference type="ARBA" id="ARBA00023274"/>
    </source>
</evidence>
<protein>
    <recommendedName>
        <fullName evidence="4">Large ribosomal subunit protein uL23c</fullName>
    </recommendedName>
</protein>
<evidence type="ECO:0000256" key="4">
    <source>
        <dbReference type="ARBA" id="ARBA00035287"/>
    </source>
</evidence>
<reference evidence="5" key="2">
    <citation type="journal article" date="2019" name="Mol. Phylogenet. Evol.">
        <title>Reassessment of the classification of bryopsidales (chlorophyta) based on chloroplast phylogenomic analyses.</title>
        <authorList>
            <person name="Cremen M.C."/>
            <person name="Leliaert F."/>
            <person name="West J."/>
            <person name="Lam D.W."/>
            <person name="Shimada S."/>
            <person name="Lopez-Bautista J.M."/>
            <person name="Verbruggen H."/>
        </authorList>
    </citation>
    <scope>NUCLEOTIDE SEQUENCE</scope>
</reference>
<evidence type="ECO:0000313" key="5">
    <source>
        <dbReference type="EMBL" id="AYC65599.1"/>
    </source>
</evidence>
<proteinExistence type="inferred from homology"/>
<dbReference type="InterPro" id="IPR012677">
    <property type="entry name" value="Nucleotide-bd_a/b_plait_sf"/>
</dbReference>
<name>A0A386B1L6_9CHLO</name>
<dbReference type="GeneID" id="38279506"/>
<dbReference type="RefSeq" id="YP_009519568.1">
    <property type="nucleotide sequence ID" value="NC_039527.1"/>
</dbReference>
<geneLocation type="chloroplast" evidence="5"/>
<dbReference type="GO" id="GO:0006412">
    <property type="term" value="P:translation"/>
    <property type="evidence" value="ECO:0007669"/>
    <property type="project" value="InterPro"/>
</dbReference>